<reference evidence="3" key="1">
    <citation type="submission" date="2016-04" db="EMBL/GenBank/DDBJ databases">
        <title>Cephalotus genome sequencing.</title>
        <authorList>
            <person name="Fukushima K."/>
            <person name="Hasebe M."/>
            <person name="Fang X."/>
        </authorList>
    </citation>
    <scope>NUCLEOTIDE SEQUENCE [LARGE SCALE GENOMIC DNA]</scope>
    <source>
        <strain evidence="3">cv. St1</strain>
    </source>
</reference>
<dbReference type="EMBL" id="BDDD01005543">
    <property type="protein sequence ID" value="GAV89512.1"/>
    <property type="molecule type" value="Genomic_DNA"/>
</dbReference>
<evidence type="ECO:0000259" key="1">
    <source>
        <dbReference type="Pfam" id="PF13966"/>
    </source>
</evidence>
<dbReference type="InterPro" id="IPR026960">
    <property type="entry name" value="RVT-Znf"/>
</dbReference>
<proteinExistence type="predicted"/>
<name>A0A1Q3DAN7_CEPFO</name>
<feature type="non-terminal residue" evidence="2">
    <location>
        <position position="1"/>
    </location>
</feature>
<comment type="caution">
    <text evidence="2">The sequence shown here is derived from an EMBL/GenBank/DDBJ whole genome shotgun (WGS) entry which is preliminary data.</text>
</comment>
<evidence type="ECO:0000313" key="2">
    <source>
        <dbReference type="EMBL" id="GAV89512.1"/>
    </source>
</evidence>
<dbReference type="OrthoDB" id="1088187at2759"/>
<dbReference type="AlphaFoldDB" id="A0A1Q3DAN7"/>
<dbReference type="PANTHER" id="PTHR33116:SF76">
    <property type="entry name" value="DUF4283 DOMAIN-CONTAINING PROTEIN"/>
    <property type="match status" value="1"/>
</dbReference>
<protein>
    <submittedName>
        <fullName evidence="2">Zf-RVT domain-containing protein</fullName>
    </submittedName>
</protein>
<dbReference type="STRING" id="3775.A0A1Q3DAN7"/>
<dbReference type="Proteomes" id="UP000187406">
    <property type="component" value="Unassembled WGS sequence"/>
</dbReference>
<gene>
    <name evidence="2" type="ORF">CFOL_v3_32926</name>
</gene>
<keyword evidence="3" id="KW-1185">Reference proteome</keyword>
<evidence type="ECO:0000313" key="3">
    <source>
        <dbReference type="Proteomes" id="UP000187406"/>
    </source>
</evidence>
<feature type="domain" description="Reverse transcriptase zinc-binding" evidence="1">
    <location>
        <begin position="303"/>
        <end position="387"/>
    </location>
</feature>
<sequence length="492" mass="56632">LDRFREASGLTVNPLKSVAFFYHTDARTKRNILHRVGYTEGTLPVTYLGVPMITKRLSKADCNPLVERITARANSWVSKALSFAGRLQLVKATLASMQTFWCSTFLLPMSVVRDCERILRRFLWGGNGRGKVNWAEVCKPFEEGGLGIHDLKTWNKALLLKQLWDVLTGESIWAKWSQSYLLHGLNFWTAPIRALLSWSWRQTLLLRTLANEHLIYRCGNGELFSLWFDPWLHGYSVHALYGHRVIYDAGLDKHARVKDIIVDGQWQWPQTSGDLLELQQRVQDIPLSTASDGIFWEKIGESFSTAKAYHGIRARSGRVDWHHILWHAKMIPKHAFSTWLAIRGAHKTKDKLMATGVVHSAACAFNCGATESVEHIFFQCHYSANIWREVLDMCNIARSILPWPDEVQWMSVHAKGNAFQHAVKKLAFAATVYHLWIERNKRFFKNQFLPYQEIIQMVRRDVSGKMTSDNKSFKCERHHSLCVNWGISLAEQ</sequence>
<accession>A0A1Q3DAN7</accession>
<dbReference type="Pfam" id="PF13966">
    <property type="entry name" value="zf-RVT"/>
    <property type="match status" value="1"/>
</dbReference>
<organism evidence="2 3">
    <name type="scientific">Cephalotus follicularis</name>
    <name type="common">Albany pitcher plant</name>
    <dbReference type="NCBI Taxonomy" id="3775"/>
    <lineage>
        <taxon>Eukaryota</taxon>
        <taxon>Viridiplantae</taxon>
        <taxon>Streptophyta</taxon>
        <taxon>Embryophyta</taxon>
        <taxon>Tracheophyta</taxon>
        <taxon>Spermatophyta</taxon>
        <taxon>Magnoliopsida</taxon>
        <taxon>eudicotyledons</taxon>
        <taxon>Gunneridae</taxon>
        <taxon>Pentapetalae</taxon>
        <taxon>rosids</taxon>
        <taxon>fabids</taxon>
        <taxon>Oxalidales</taxon>
        <taxon>Cephalotaceae</taxon>
        <taxon>Cephalotus</taxon>
    </lineage>
</organism>
<dbReference type="InParanoid" id="A0A1Q3DAN7"/>
<dbReference type="PANTHER" id="PTHR33116">
    <property type="entry name" value="REVERSE TRANSCRIPTASE ZINC-BINDING DOMAIN-CONTAINING PROTEIN-RELATED-RELATED"/>
    <property type="match status" value="1"/>
</dbReference>